<dbReference type="EMBL" id="JANPWB010000002">
    <property type="protein sequence ID" value="KAJ1212118.1"/>
    <property type="molecule type" value="Genomic_DNA"/>
</dbReference>
<dbReference type="AlphaFoldDB" id="A0AAV7WDJ1"/>
<gene>
    <name evidence="2" type="ORF">NDU88_007454</name>
</gene>
<organism evidence="2 3">
    <name type="scientific">Pleurodeles waltl</name>
    <name type="common">Iberian ribbed newt</name>
    <dbReference type="NCBI Taxonomy" id="8319"/>
    <lineage>
        <taxon>Eukaryota</taxon>
        <taxon>Metazoa</taxon>
        <taxon>Chordata</taxon>
        <taxon>Craniata</taxon>
        <taxon>Vertebrata</taxon>
        <taxon>Euteleostomi</taxon>
        <taxon>Amphibia</taxon>
        <taxon>Batrachia</taxon>
        <taxon>Caudata</taxon>
        <taxon>Salamandroidea</taxon>
        <taxon>Salamandridae</taxon>
        <taxon>Pleurodelinae</taxon>
        <taxon>Pleurodeles</taxon>
    </lineage>
</organism>
<evidence type="ECO:0000313" key="3">
    <source>
        <dbReference type="Proteomes" id="UP001066276"/>
    </source>
</evidence>
<dbReference type="Proteomes" id="UP001066276">
    <property type="component" value="Chromosome 1_2"/>
</dbReference>
<sequence length="86" mass="8848">MTLRRGRGFWGIVGDAAEGAGPLRELLDDATQGAGRPLPARPGTLSDPEAEVHPSLLLTPPAVIGSQRRPRGAAGSGFNLIVPRGA</sequence>
<keyword evidence="3" id="KW-1185">Reference proteome</keyword>
<feature type="region of interest" description="Disordered" evidence="1">
    <location>
        <begin position="66"/>
        <end position="86"/>
    </location>
</feature>
<name>A0AAV7WDJ1_PLEWA</name>
<evidence type="ECO:0000313" key="2">
    <source>
        <dbReference type="EMBL" id="KAJ1212118.1"/>
    </source>
</evidence>
<protein>
    <submittedName>
        <fullName evidence="2">Uncharacterized protein</fullName>
    </submittedName>
</protein>
<comment type="caution">
    <text evidence="2">The sequence shown here is derived from an EMBL/GenBank/DDBJ whole genome shotgun (WGS) entry which is preliminary data.</text>
</comment>
<reference evidence="2" key="1">
    <citation type="journal article" date="2022" name="bioRxiv">
        <title>Sequencing and chromosome-scale assembly of the giantPleurodeles waltlgenome.</title>
        <authorList>
            <person name="Brown T."/>
            <person name="Elewa A."/>
            <person name="Iarovenko S."/>
            <person name="Subramanian E."/>
            <person name="Araus A.J."/>
            <person name="Petzold A."/>
            <person name="Susuki M."/>
            <person name="Suzuki K.-i.T."/>
            <person name="Hayashi T."/>
            <person name="Toyoda A."/>
            <person name="Oliveira C."/>
            <person name="Osipova E."/>
            <person name="Leigh N.D."/>
            <person name="Simon A."/>
            <person name="Yun M.H."/>
        </authorList>
    </citation>
    <scope>NUCLEOTIDE SEQUENCE</scope>
    <source>
        <strain evidence="2">20211129_DDA</strain>
        <tissue evidence="2">Liver</tissue>
    </source>
</reference>
<proteinExistence type="predicted"/>
<accession>A0AAV7WDJ1</accession>
<evidence type="ECO:0000256" key="1">
    <source>
        <dbReference type="SAM" id="MobiDB-lite"/>
    </source>
</evidence>